<proteinExistence type="predicted"/>
<dbReference type="PANTHER" id="PTHR13271:SF151">
    <property type="entry name" value="SET DOMAIN-CONTAINING PROTEIN 4"/>
    <property type="match status" value="1"/>
</dbReference>
<dbReference type="GO" id="GO:0016279">
    <property type="term" value="F:protein-lysine N-methyltransferase activity"/>
    <property type="evidence" value="ECO:0007669"/>
    <property type="project" value="InterPro"/>
</dbReference>
<comment type="caution">
    <text evidence="2">The sequence shown here is derived from an EMBL/GenBank/DDBJ whole genome shotgun (WGS) entry which is preliminary data.</text>
</comment>
<sequence length="428" mass="49347">MGKGRTWRKRERRNQRTNESLSCQTEYISLRKWMKAEGNFQCPKLIPYIFSETGRGLMTLKSLKPGDLLLSVSDKLIITSATVLSSDIGHWIKKCEPPLSAHQVLAIFLLNERAKGPHSFWYPYLHLLPDKFDTPVFWSPAILNRLPHPALACAQASLHSLHTAYTHVYTWCKSVCPHLAPLLSSQEDFFWAWYAVNSRCVYMEVPHSSFIQDVQKNYALVPFLDLLNHSPQTQVSAKFNKVKKSFELVTENSFPKYGQVFIKYGCHSNTELVVEYGFAIPQNPYNVYEFLLDDILTVAKKLNVTCLEQKEKILYSNQFDTGLTCVDDEIFFSWKLLAVVHILLLPWPQIQNWKSSISTVSLSCVCREKKLLAMTLIQFAIEKLQRQQSQTDQSICNNHSAIHYELCMTLWQDNFTILEKAQEILTPL</sequence>
<organism evidence="2 3">
    <name type="scientific">Acanthosepion pharaonis</name>
    <name type="common">Pharaoh cuttlefish</name>
    <name type="synonym">Sepia pharaonis</name>
    <dbReference type="NCBI Taxonomy" id="158019"/>
    <lineage>
        <taxon>Eukaryota</taxon>
        <taxon>Metazoa</taxon>
        <taxon>Spiralia</taxon>
        <taxon>Lophotrochozoa</taxon>
        <taxon>Mollusca</taxon>
        <taxon>Cephalopoda</taxon>
        <taxon>Coleoidea</taxon>
        <taxon>Decapodiformes</taxon>
        <taxon>Sepiida</taxon>
        <taxon>Sepiina</taxon>
        <taxon>Sepiidae</taxon>
        <taxon>Acanthosepion</taxon>
    </lineage>
</organism>
<keyword evidence="3" id="KW-1185">Reference proteome</keyword>
<reference evidence="2" key="1">
    <citation type="submission" date="2021-01" db="EMBL/GenBank/DDBJ databases">
        <authorList>
            <person name="Li R."/>
            <person name="Bekaert M."/>
        </authorList>
    </citation>
    <scope>NUCLEOTIDE SEQUENCE</scope>
    <source>
        <strain evidence="2">Farmed</strain>
    </source>
</reference>
<dbReference type="InterPro" id="IPR001214">
    <property type="entry name" value="SET_dom"/>
</dbReference>
<dbReference type="InterPro" id="IPR050600">
    <property type="entry name" value="SETD3_SETD6_MTase"/>
</dbReference>
<dbReference type="Gene3D" id="3.90.1410.10">
    <property type="entry name" value="set domain protein methyltransferase, domain 1"/>
    <property type="match status" value="1"/>
</dbReference>
<dbReference type="InterPro" id="IPR046341">
    <property type="entry name" value="SET_dom_sf"/>
</dbReference>
<name>A0A812ED29_ACAPH</name>
<dbReference type="PANTHER" id="PTHR13271">
    <property type="entry name" value="UNCHARACTERIZED PUTATIVE METHYLTRANSFERASE"/>
    <property type="match status" value="1"/>
</dbReference>
<protein>
    <recommendedName>
        <fullName evidence="1">SET domain-containing protein</fullName>
    </recommendedName>
</protein>
<dbReference type="AlphaFoldDB" id="A0A812ED29"/>
<evidence type="ECO:0000259" key="1">
    <source>
        <dbReference type="PROSITE" id="PS50280"/>
    </source>
</evidence>
<gene>
    <name evidence="2" type="ORF">SPHA_71278</name>
</gene>
<dbReference type="Pfam" id="PF00856">
    <property type="entry name" value="SET"/>
    <property type="match status" value="1"/>
</dbReference>
<evidence type="ECO:0000313" key="2">
    <source>
        <dbReference type="EMBL" id="CAE1321154.1"/>
    </source>
</evidence>
<dbReference type="InterPro" id="IPR044429">
    <property type="entry name" value="SETD4_SET"/>
</dbReference>
<accession>A0A812ED29</accession>
<evidence type="ECO:0000313" key="3">
    <source>
        <dbReference type="Proteomes" id="UP000597762"/>
    </source>
</evidence>
<dbReference type="OrthoDB" id="341421at2759"/>
<dbReference type="SUPFAM" id="SSF82199">
    <property type="entry name" value="SET domain"/>
    <property type="match status" value="1"/>
</dbReference>
<dbReference type="PROSITE" id="PS50280">
    <property type="entry name" value="SET"/>
    <property type="match status" value="1"/>
</dbReference>
<feature type="domain" description="SET" evidence="1">
    <location>
        <begin position="43"/>
        <end position="265"/>
    </location>
</feature>
<dbReference type="CDD" id="cd19177">
    <property type="entry name" value="SET_SETD4"/>
    <property type="match status" value="1"/>
</dbReference>
<dbReference type="Proteomes" id="UP000597762">
    <property type="component" value="Unassembled WGS sequence"/>
</dbReference>
<dbReference type="EMBL" id="CAHIKZ030005218">
    <property type="protein sequence ID" value="CAE1321154.1"/>
    <property type="molecule type" value="Genomic_DNA"/>
</dbReference>